<dbReference type="Proteomes" id="UP001215598">
    <property type="component" value="Unassembled WGS sequence"/>
</dbReference>
<evidence type="ECO:0000313" key="2">
    <source>
        <dbReference type="EMBL" id="KAJ7742591.1"/>
    </source>
</evidence>
<keyword evidence="3" id="KW-1185">Reference proteome</keyword>
<evidence type="ECO:0008006" key="4">
    <source>
        <dbReference type="Google" id="ProtNLM"/>
    </source>
</evidence>
<organism evidence="2 3">
    <name type="scientific">Mycena metata</name>
    <dbReference type="NCBI Taxonomy" id="1033252"/>
    <lineage>
        <taxon>Eukaryota</taxon>
        <taxon>Fungi</taxon>
        <taxon>Dikarya</taxon>
        <taxon>Basidiomycota</taxon>
        <taxon>Agaricomycotina</taxon>
        <taxon>Agaricomycetes</taxon>
        <taxon>Agaricomycetidae</taxon>
        <taxon>Agaricales</taxon>
        <taxon>Marasmiineae</taxon>
        <taxon>Mycenaceae</taxon>
        <taxon>Mycena</taxon>
    </lineage>
</organism>
<sequence>MTRTSRSASLRSVLKDRSESKTGLNNNLRKNGGGAHNWGSLENERDLEFAGIDDGQHELDEELGDDDDSQSAHSDDLTSLKKPSSPVLERSEEEIATARKFRMNAFKGDGAGPGGHRAHLRRRLRLAPQGHPHRLGCRLQRLPYNHPINTTTTTRILFVVNPTNEKSI</sequence>
<dbReference type="AlphaFoldDB" id="A0AAD7IHV0"/>
<reference evidence="2" key="1">
    <citation type="submission" date="2023-03" db="EMBL/GenBank/DDBJ databases">
        <title>Massive genome expansion in bonnet fungi (Mycena s.s.) driven by repeated elements and novel gene families across ecological guilds.</title>
        <authorList>
            <consortium name="Lawrence Berkeley National Laboratory"/>
            <person name="Harder C.B."/>
            <person name="Miyauchi S."/>
            <person name="Viragh M."/>
            <person name="Kuo A."/>
            <person name="Thoen E."/>
            <person name="Andreopoulos B."/>
            <person name="Lu D."/>
            <person name="Skrede I."/>
            <person name="Drula E."/>
            <person name="Henrissat B."/>
            <person name="Morin E."/>
            <person name="Kohler A."/>
            <person name="Barry K."/>
            <person name="LaButti K."/>
            <person name="Morin E."/>
            <person name="Salamov A."/>
            <person name="Lipzen A."/>
            <person name="Mereny Z."/>
            <person name="Hegedus B."/>
            <person name="Baldrian P."/>
            <person name="Stursova M."/>
            <person name="Weitz H."/>
            <person name="Taylor A."/>
            <person name="Grigoriev I.V."/>
            <person name="Nagy L.G."/>
            <person name="Martin F."/>
            <person name="Kauserud H."/>
        </authorList>
    </citation>
    <scope>NUCLEOTIDE SEQUENCE</scope>
    <source>
        <strain evidence="2">CBHHK182m</strain>
    </source>
</reference>
<feature type="compositionally biased region" description="Polar residues" evidence="1">
    <location>
        <begin position="1"/>
        <end position="10"/>
    </location>
</feature>
<feature type="compositionally biased region" description="Basic and acidic residues" evidence="1">
    <location>
        <begin position="42"/>
        <end position="58"/>
    </location>
</feature>
<name>A0AAD7IHV0_9AGAR</name>
<feature type="compositionally biased region" description="Acidic residues" evidence="1">
    <location>
        <begin position="59"/>
        <end position="69"/>
    </location>
</feature>
<comment type="caution">
    <text evidence="2">The sequence shown here is derived from an EMBL/GenBank/DDBJ whole genome shotgun (WGS) entry which is preliminary data.</text>
</comment>
<proteinExistence type="predicted"/>
<protein>
    <recommendedName>
        <fullName evidence="4">Hyaluronan/mRNA-binding protein domain-containing protein</fullName>
    </recommendedName>
</protein>
<dbReference type="EMBL" id="JARKIB010000094">
    <property type="protein sequence ID" value="KAJ7742591.1"/>
    <property type="molecule type" value="Genomic_DNA"/>
</dbReference>
<feature type="region of interest" description="Disordered" evidence="1">
    <location>
        <begin position="1"/>
        <end position="91"/>
    </location>
</feature>
<evidence type="ECO:0000256" key="1">
    <source>
        <dbReference type="SAM" id="MobiDB-lite"/>
    </source>
</evidence>
<accession>A0AAD7IHV0</accession>
<gene>
    <name evidence="2" type="ORF">B0H16DRAFT_1563077</name>
</gene>
<evidence type="ECO:0000313" key="3">
    <source>
        <dbReference type="Proteomes" id="UP001215598"/>
    </source>
</evidence>